<dbReference type="PANTHER" id="PTHR24149">
    <property type="entry name" value="ANKYRIN REPEAT DOMAIN-CONTAINING PROTEIN 12"/>
    <property type="match status" value="1"/>
</dbReference>
<gene>
    <name evidence="3" type="ORF">DYU05_18105</name>
</gene>
<dbReference type="OrthoDB" id="5485224at2"/>
<feature type="compositionally biased region" description="Polar residues" evidence="1">
    <location>
        <begin position="341"/>
        <end position="353"/>
    </location>
</feature>
<name>A0A3E2NL67_9SPHI</name>
<protein>
    <submittedName>
        <fullName evidence="3">Uncharacterized protein</fullName>
    </submittedName>
</protein>
<dbReference type="Proteomes" id="UP000260823">
    <property type="component" value="Unassembled WGS sequence"/>
</dbReference>
<organism evidence="3 4">
    <name type="scientific">Mucilaginibacter terrenus</name>
    <dbReference type="NCBI Taxonomy" id="2482727"/>
    <lineage>
        <taxon>Bacteria</taxon>
        <taxon>Pseudomonadati</taxon>
        <taxon>Bacteroidota</taxon>
        <taxon>Sphingobacteriia</taxon>
        <taxon>Sphingobacteriales</taxon>
        <taxon>Sphingobacteriaceae</taxon>
        <taxon>Mucilaginibacter</taxon>
    </lineage>
</organism>
<evidence type="ECO:0000256" key="2">
    <source>
        <dbReference type="SAM" id="SignalP"/>
    </source>
</evidence>
<evidence type="ECO:0000313" key="4">
    <source>
        <dbReference type="Proteomes" id="UP000260823"/>
    </source>
</evidence>
<evidence type="ECO:0000313" key="3">
    <source>
        <dbReference type="EMBL" id="RFZ81736.1"/>
    </source>
</evidence>
<feature type="compositionally biased region" description="Low complexity" evidence="1">
    <location>
        <begin position="593"/>
        <end position="619"/>
    </location>
</feature>
<dbReference type="AlphaFoldDB" id="A0A3E2NL67"/>
<feature type="region of interest" description="Disordered" evidence="1">
    <location>
        <begin position="295"/>
        <end position="432"/>
    </location>
</feature>
<keyword evidence="2" id="KW-0732">Signal</keyword>
<comment type="caution">
    <text evidence="3">The sequence shown here is derived from an EMBL/GenBank/DDBJ whole genome shotgun (WGS) entry which is preliminary data.</text>
</comment>
<reference evidence="3 4" key="1">
    <citation type="submission" date="2018-08" db="EMBL/GenBank/DDBJ databases">
        <title>Mucilaginibacter terrae sp. nov., isolated from manganese diggings.</title>
        <authorList>
            <person name="Huang Y."/>
            <person name="Zhou Z."/>
        </authorList>
    </citation>
    <scope>NUCLEOTIDE SEQUENCE [LARGE SCALE GENOMIC DNA]</scope>
    <source>
        <strain evidence="3 4">ZH6</strain>
    </source>
</reference>
<sequence length="626" mass="75743">MKYLNKLLGLGIVALALSSCSPAVTMAQDDEYQTQNNGYISNQEFYDELSPYGTWVNDARYGDVWVPDVDQDFRPYATNGHWVYTEYGNTWVSDYDWGWAAFHYGRWTYDDYYGWEWIPGNEWAPAWVDWRESEGYYGWAPLTPQVSFDLAYSSNYYIPDNYWSFAPYAYINSPNVYNYCVPYTRVRTIYARSSYIHDTYRYNNRQFFSGPRREDIQRRTNRPVRMYNVTNVNRPGSTVINNNSVNFYRPNIRTNGNARPTRVVDGAAYRQQNPGQRIGRNDGRFGAVTQGQNAQRLANDARSNNPDSRYVRINNDRRGMASPGNINRPGMNNGNGQQGGTYRNSRPGDNTNNQQTDQQRQQQQQAREQQRQQWQQQRQQQGGQLTDEQRQQQQQQTQQWRQQREQQRQQQGQQGQPGQQTDQQRQQQQQAREQQRQQWQQQRQQQGGQVTDEQRQQQQQQRQQWQQQRQQQRQQQGQQGQQQDQQRQQMQQQREQQRQQMQQQRDQMQQQQVQRQQQDQARQQQQEQQRQQMQQQREQQRQQQEQQRQQMQQQRDQQRQQQEQQRQQQDQQRQQQEQQRQQQDQQRQQQEQQRQQQQEQQRQQQEQQRQQQQQSQGQRPGRPGRP</sequence>
<dbReference type="PANTHER" id="PTHR24149:SF14">
    <property type="entry name" value="ANKYRIN REPEAT DOMAIN 12"/>
    <property type="match status" value="1"/>
</dbReference>
<accession>A0A3E2NL67</accession>
<feature type="signal peptide" evidence="2">
    <location>
        <begin position="1"/>
        <end position="27"/>
    </location>
</feature>
<feature type="compositionally biased region" description="Low complexity" evidence="1">
    <location>
        <begin position="408"/>
        <end position="432"/>
    </location>
</feature>
<dbReference type="RefSeq" id="WP_117384557.1">
    <property type="nucleotide sequence ID" value="NZ_QWDE01000004.1"/>
</dbReference>
<dbReference type="PROSITE" id="PS51257">
    <property type="entry name" value="PROKAR_LIPOPROTEIN"/>
    <property type="match status" value="1"/>
</dbReference>
<feature type="region of interest" description="Disordered" evidence="1">
    <location>
        <begin position="475"/>
        <end position="580"/>
    </location>
</feature>
<keyword evidence="4" id="KW-1185">Reference proteome</keyword>
<feature type="compositionally biased region" description="Low complexity" evidence="1">
    <location>
        <begin position="354"/>
        <end position="401"/>
    </location>
</feature>
<proteinExistence type="predicted"/>
<feature type="region of interest" description="Disordered" evidence="1">
    <location>
        <begin position="593"/>
        <end position="626"/>
    </location>
</feature>
<dbReference type="Pfam" id="PF20245">
    <property type="entry name" value="DUF6600"/>
    <property type="match status" value="1"/>
</dbReference>
<dbReference type="InterPro" id="IPR053210">
    <property type="entry name" value="ANKRD12"/>
</dbReference>
<evidence type="ECO:0000256" key="1">
    <source>
        <dbReference type="SAM" id="MobiDB-lite"/>
    </source>
</evidence>
<dbReference type="EMBL" id="QWDE01000004">
    <property type="protein sequence ID" value="RFZ81736.1"/>
    <property type="molecule type" value="Genomic_DNA"/>
</dbReference>
<feature type="compositionally biased region" description="Polar residues" evidence="1">
    <location>
        <begin position="295"/>
        <end position="307"/>
    </location>
</feature>
<feature type="chain" id="PRO_5017710104" evidence="2">
    <location>
        <begin position="28"/>
        <end position="626"/>
    </location>
</feature>
<dbReference type="InterPro" id="IPR046535">
    <property type="entry name" value="DUF6600"/>
</dbReference>